<sequence>MLGQCGLSPHHNDAVGQNNRQVTTTANLQTGSIAATGSRDMTPSDLLLMSTLKISEDSKIFWNHCQLPLFGFRTQWWE</sequence>
<evidence type="ECO:0000313" key="2">
    <source>
        <dbReference type="EMBL" id="KIK47385.1"/>
    </source>
</evidence>
<dbReference type="AlphaFoldDB" id="A0A0D0AAV5"/>
<accession>A0A0D0AAV5</accession>
<feature type="compositionally biased region" description="Polar residues" evidence="1">
    <location>
        <begin position="15"/>
        <end position="36"/>
    </location>
</feature>
<proteinExistence type="predicted"/>
<organism evidence="2 3">
    <name type="scientific">Suillus luteus UH-Slu-Lm8-n1</name>
    <dbReference type="NCBI Taxonomy" id="930992"/>
    <lineage>
        <taxon>Eukaryota</taxon>
        <taxon>Fungi</taxon>
        <taxon>Dikarya</taxon>
        <taxon>Basidiomycota</taxon>
        <taxon>Agaricomycotina</taxon>
        <taxon>Agaricomycetes</taxon>
        <taxon>Agaricomycetidae</taxon>
        <taxon>Boletales</taxon>
        <taxon>Suillineae</taxon>
        <taxon>Suillaceae</taxon>
        <taxon>Suillus</taxon>
    </lineage>
</organism>
<evidence type="ECO:0000256" key="1">
    <source>
        <dbReference type="SAM" id="MobiDB-lite"/>
    </source>
</evidence>
<name>A0A0D0AAV5_9AGAM</name>
<reference evidence="3" key="2">
    <citation type="submission" date="2015-01" db="EMBL/GenBank/DDBJ databases">
        <title>Evolutionary Origins and Diversification of the Mycorrhizal Mutualists.</title>
        <authorList>
            <consortium name="DOE Joint Genome Institute"/>
            <consortium name="Mycorrhizal Genomics Consortium"/>
            <person name="Kohler A."/>
            <person name="Kuo A."/>
            <person name="Nagy L.G."/>
            <person name="Floudas D."/>
            <person name="Copeland A."/>
            <person name="Barry K.W."/>
            <person name="Cichocki N."/>
            <person name="Veneault-Fourrey C."/>
            <person name="LaButti K."/>
            <person name="Lindquist E.A."/>
            <person name="Lipzen A."/>
            <person name="Lundell T."/>
            <person name="Morin E."/>
            <person name="Murat C."/>
            <person name="Riley R."/>
            <person name="Ohm R."/>
            <person name="Sun H."/>
            <person name="Tunlid A."/>
            <person name="Henrissat B."/>
            <person name="Grigoriev I.V."/>
            <person name="Hibbett D.S."/>
            <person name="Martin F."/>
        </authorList>
    </citation>
    <scope>NUCLEOTIDE SEQUENCE [LARGE SCALE GENOMIC DNA]</scope>
    <source>
        <strain evidence="3">UH-Slu-Lm8-n1</strain>
    </source>
</reference>
<protein>
    <submittedName>
        <fullName evidence="2">Uncharacterized protein</fullName>
    </submittedName>
</protein>
<dbReference type="InParanoid" id="A0A0D0AAV5"/>
<dbReference type="Proteomes" id="UP000054485">
    <property type="component" value="Unassembled WGS sequence"/>
</dbReference>
<dbReference type="EMBL" id="KN835147">
    <property type="protein sequence ID" value="KIK47385.1"/>
    <property type="molecule type" value="Genomic_DNA"/>
</dbReference>
<gene>
    <name evidence="2" type="ORF">CY34DRAFT_246632</name>
</gene>
<keyword evidence="3" id="KW-1185">Reference proteome</keyword>
<reference evidence="2 3" key="1">
    <citation type="submission" date="2014-04" db="EMBL/GenBank/DDBJ databases">
        <authorList>
            <consortium name="DOE Joint Genome Institute"/>
            <person name="Kuo A."/>
            <person name="Ruytinx J."/>
            <person name="Rineau F."/>
            <person name="Colpaert J."/>
            <person name="Kohler A."/>
            <person name="Nagy L.G."/>
            <person name="Floudas D."/>
            <person name="Copeland A."/>
            <person name="Barry K.W."/>
            <person name="Cichocki N."/>
            <person name="Veneault-Fourrey C."/>
            <person name="LaButti K."/>
            <person name="Lindquist E.A."/>
            <person name="Lipzen A."/>
            <person name="Lundell T."/>
            <person name="Morin E."/>
            <person name="Murat C."/>
            <person name="Sun H."/>
            <person name="Tunlid A."/>
            <person name="Henrissat B."/>
            <person name="Grigoriev I.V."/>
            <person name="Hibbett D.S."/>
            <person name="Martin F."/>
            <person name="Nordberg H.P."/>
            <person name="Cantor M.N."/>
            <person name="Hua S.X."/>
        </authorList>
    </citation>
    <scope>NUCLEOTIDE SEQUENCE [LARGE SCALE GENOMIC DNA]</scope>
    <source>
        <strain evidence="2 3">UH-Slu-Lm8-n1</strain>
    </source>
</reference>
<feature type="region of interest" description="Disordered" evidence="1">
    <location>
        <begin position="1"/>
        <end position="36"/>
    </location>
</feature>
<dbReference type="HOGENOM" id="CLU_2623636_0_0_1"/>
<evidence type="ECO:0000313" key="3">
    <source>
        <dbReference type="Proteomes" id="UP000054485"/>
    </source>
</evidence>